<dbReference type="AlphaFoldDB" id="A0A7G2CGD4"/>
<gene>
    <name evidence="2" type="ORF">ADEAN_000523300</name>
</gene>
<evidence type="ECO:0000313" key="2">
    <source>
        <dbReference type="EMBL" id="CAD2217753.1"/>
    </source>
</evidence>
<keyword evidence="3" id="KW-1185">Reference proteome</keyword>
<dbReference type="VEuPathDB" id="TriTrypDB:ADEAN_000523300"/>
<reference evidence="2 3" key="1">
    <citation type="submission" date="2020-08" db="EMBL/GenBank/DDBJ databases">
        <authorList>
            <person name="Newling K."/>
            <person name="Davey J."/>
            <person name="Forrester S."/>
        </authorList>
    </citation>
    <scope>NUCLEOTIDE SEQUENCE [LARGE SCALE GENOMIC DNA]</scope>
    <source>
        <strain evidence="3">Crithidia deanei Carvalho (ATCC PRA-265)</strain>
    </source>
</reference>
<proteinExistence type="predicted"/>
<feature type="domain" description="Cation-transporting P-type ATPase N-terminal" evidence="1">
    <location>
        <begin position="28"/>
        <end position="79"/>
    </location>
</feature>
<name>A0A7G2CGD4_9TRYP</name>
<accession>A0A7G2CGD4</accession>
<dbReference type="InterPro" id="IPR023298">
    <property type="entry name" value="ATPase_P-typ_TM_dom_sf"/>
</dbReference>
<dbReference type="Pfam" id="PF00690">
    <property type="entry name" value="Cation_ATPase_N"/>
    <property type="match status" value="1"/>
</dbReference>
<evidence type="ECO:0000259" key="1">
    <source>
        <dbReference type="Pfam" id="PF00690"/>
    </source>
</evidence>
<protein>
    <submittedName>
        <fullName evidence="2">Cation transporter/ATPase, N-terminus, putative</fullName>
    </submittedName>
</protein>
<dbReference type="InterPro" id="IPR004014">
    <property type="entry name" value="ATPase_P-typ_cation-transptr_N"/>
</dbReference>
<organism evidence="2 3">
    <name type="scientific">Angomonas deanei</name>
    <dbReference type="NCBI Taxonomy" id="59799"/>
    <lineage>
        <taxon>Eukaryota</taxon>
        <taxon>Discoba</taxon>
        <taxon>Euglenozoa</taxon>
        <taxon>Kinetoplastea</taxon>
        <taxon>Metakinetoplastina</taxon>
        <taxon>Trypanosomatida</taxon>
        <taxon>Trypanosomatidae</taxon>
        <taxon>Strigomonadinae</taxon>
        <taxon>Angomonas</taxon>
    </lineage>
</organism>
<evidence type="ECO:0000313" key="3">
    <source>
        <dbReference type="Proteomes" id="UP000515908"/>
    </source>
</evidence>
<sequence length="85" mass="9507">MFNSNTASGSYAEIIGHKKLSSVFERGGVDGILRELDVLGQVETRQQLGIATNTIRQRQVRYGSNALPPPPRETIWHFFGRIHQG</sequence>
<dbReference type="EMBL" id="LR877153">
    <property type="protein sequence ID" value="CAD2217753.1"/>
    <property type="molecule type" value="Genomic_DNA"/>
</dbReference>
<dbReference type="SUPFAM" id="SSF81665">
    <property type="entry name" value="Calcium ATPase, transmembrane domain M"/>
    <property type="match status" value="1"/>
</dbReference>
<dbReference type="Proteomes" id="UP000515908">
    <property type="component" value="Chromosome 09"/>
</dbReference>